<proteinExistence type="predicted"/>
<comment type="caution">
    <text evidence="3">The sequence shown here is derived from an EMBL/GenBank/DDBJ whole genome shotgun (WGS) entry which is preliminary data.</text>
</comment>
<dbReference type="AlphaFoldDB" id="A0A4R0NEY6"/>
<dbReference type="OrthoDB" id="740324at2"/>
<evidence type="ECO:0000313" key="4">
    <source>
        <dbReference type="Proteomes" id="UP000291117"/>
    </source>
</evidence>
<reference evidence="3 4" key="1">
    <citation type="submission" date="2019-02" db="EMBL/GenBank/DDBJ databases">
        <title>Pedobacter sp. RP-3-8 sp. nov., isolated from Arctic soil.</title>
        <authorList>
            <person name="Dahal R.H."/>
        </authorList>
    </citation>
    <scope>NUCLEOTIDE SEQUENCE [LARGE SCALE GENOMIC DNA]</scope>
    <source>
        <strain evidence="3 4">RP-3-8</strain>
    </source>
</reference>
<evidence type="ECO:0000259" key="2">
    <source>
        <dbReference type="Pfam" id="PF08522"/>
    </source>
</evidence>
<dbReference type="InterPro" id="IPR013728">
    <property type="entry name" value="BT_3987-like_N"/>
</dbReference>
<protein>
    <submittedName>
        <fullName evidence="3">DUF1735 domain-containing protein</fullName>
    </submittedName>
</protein>
<feature type="signal peptide" evidence="1">
    <location>
        <begin position="1"/>
        <end position="23"/>
    </location>
</feature>
<feature type="domain" description="BT-3987-like N-terminal" evidence="2">
    <location>
        <begin position="60"/>
        <end position="154"/>
    </location>
</feature>
<organism evidence="3 4">
    <name type="scientific">Pedobacter hiemivivus</name>
    <dbReference type="NCBI Taxonomy" id="2530454"/>
    <lineage>
        <taxon>Bacteria</taxon>
        <taxon>Pseudomonadati</taxon>
        <taxon>Bacteroidota</taxon>
        <taxon>Sphingobacteriia</taxon>
        <taxon>Sphingobacteriales</taxon>
        <taxon>Sphingobacteriaceae</taxon>
        <taxon>Pedobacter</taxon>
    </lineage>
</organism>
<evidence type="ECO:0000313" key="3">
    <source>
        <dbReference type="EMBL" id="TCC97154.1"/>
    </source>
</evidence>
<keyword evidence="1" id="KW-0732">Signal</keyword>
<accession>A0A4R0NEY6</accession>
<dbReference type="EMBL" id="SJSM01000004">
    <property type="protein sequence ID" value="TCC97154.1"/>
    <property type="molecule type" value="Genomic_DNA"/>
</dbReference>
<name>A0A4R0NEY6_9SPHI</name>
<gene>
    <name evidence="3" type="ORF">EZ444_09895</name>
</gene>
<evidence type="ECO:0000256" key="1">
    <source>
        <dbReference type="SAM" id="SignalP"/>
    </source>
</evidence>
<dbReference type="Gene3D" id="2.60.40.1740">
    <property type="entry name" value="hypothetical protein (bacova_03559)"/>
    <property type="match status" value="1"/>
</dbReference>
<sequence length="197" mass="21154">MKVMKTYILMLLTACLFTSCLKTDDGILDYRGIEPLVINPKANFPSKAIFAAPAVDSAFGVTRLNLTAKYSFQKPAPRDLKVTFTRDDALIAQYNLANGTNYLPLPADSYEMSGTQVVIEAGTQEAVLPITVIPAKISGPNKYIIAFSLMDADGINIAENFKSIVYTLKGNNAVVIPPIGPGIPIGPGLSLGARHSY</sequence>
<dbReference type="PROSITE" id="PS51257">
    <property type="entry name" value="PROKAR_LIPOPROTEIN"/>
    <property type="match status" value="1"/>
</dbReference>
<dbReference type="Proteomes" id="UP000291117">
    <property type="component" value="Unassembled WGS sequence"/>
</dbReference>
<keyword evidence="4" id="KW-1185">Reference proteome</keyword>
<feature type="chain" id="PRO_5020345225" evidence="1">
    <location>
        <begin position="24"/>
        <end position="197"/>
    </location>
</feature>
<dbReference type="Pfam" id="PF08522">
    <property type="entry name" value="BT_3987-like_N"/>
    <property type="match status" value="1"/>
</dbReference>